<keyword evidence="4" id="KW-1185">Reference proteome</keyword>
<dbReference type="SUPFAM" id="SSF51735">
    <property type="entry name" value="NAD(P)-binding Rossmann-fold domains"/>
    <property type="match status" value="1"/>
</dbReference>
<dbReference type="Pfam" id="PF01370">
    <property type="entry name" value="Epimerase"/>
    <property type="match status" value="1"/>
</dbReference>
<keyword evidence="3" id="KW-0413">Isomerase</keyword>
<dbReference type="Proteomes" id="UP000679725">
    <property type="component" value="Unassembled WGS sequence"/>
</dbReference>
<gene>
    <name evidence="3" type="primary">galE1</name>
    <name evidence="3" type="ORF">DYBT9623_02641</name>
</gene>
<dbReference type="PRINTS" id="PR01713">
    <property type="entry name" value="NUCEPIMERASE"/>
</dbReference>
<dbReference type="EC" id="5.1.3.2" evidence="3"/>
<dbReference type="GO" id="GO:0003978">
    <property type="term" value="F:UDP-glucose 4-epimerase activity"/>
    <property type="evidence" value="ECO:0007669"/>
    <property type="project" value="UniProtKB-EC"/>
</dbReference>
<organism evidence="3 4">
    <name type="scientific">Dyadobacter linearis</name>
    <dbReference type="NCBI Taxonomy" id="2823330"/>
    <lineage>
        <taxon>Bacteria</taxon>
        <taxon>Pseudomonadati</taxon>
        <taxon>Bacteroidota</taxon>
        <taxon>Cytophagia</taxon>
        <taxon>Cytophagales</taxon>
        <taxon>Spirosomataceae</taxon>
        <taxon>Dyadobacter</taxon>
    </lineage>
</organism>
<evidence type="ECO:0000256" key="1">
    <source>
        <dbReference type="ARBA" id="ARBA00023027"/>
    </source>
</evidence>
<accession>A0ABM8UR17</accession>
<dbReference type="Gene3D" id="3.40.50.720">
    <property type="entry name" value="NAD(P)-binding Rossmann-like Domain"/>
    <property type="match status" value="1"/>
</dbReference>
<evidence type="ECO:0000259" key="2">
    <source>
        <dbReference type="Pfam" id="PF01370"/>
    </source>
</evidence>
<protein>
    <submittedName>
        <fullName evidence="3">UDP-glucose 4-epimerase</fullName>
        <ecNumber evidence="3">5.1.3.2</ecNumber>
    </submittedName>
</protein>
<evidence type="ECO:0000313" key="4">
    <source>
        <dbReference type="Proteomes" id="UP000679725"/>
    </source>
</evidence>
<evidence type="ECO:0000313" key="3">
    <source>
        <dbReference type="EMBL" id="CAG5069904.1"/>
    </source>
</evidence>
<dbReference type="RefSeq" id="WP_215233983.1">
    <property type="nucleotide sequence ID" value="NZ_CAJRAU010000003.1"/>
</dbReference>
<dbReference type="InterPro" id="IPR036291">
    <property type="entry name" value="NAD(P)-bd_dom_sf"/>
</dbReference>
<proteinExistence type="predicted"/>
<dbReference type="PANTHER" id="PTHR43574">
    <property type="entry name" value="EPIMERASE-RELATED"/>
    <property type="match status" value="1"/>
</dbReference>
<reference evidence="3 4" key="1">
    <citation type="submission" date="2021-04" db="EMBL/GenBank/DDBJ databases">
        <authorList>
            <person name="Rodrigo-Torres L."/>
            <person name="Arahal R. D."/>
            <person name="Lucena T."/>
        </authorList>
    </citation>
    <scope>NUCLEOTIDE SEQUENCE [LARGE SCALE GENOMIC DNA]</scope>
    <source>
        <strain evidence="3 4">CECT 9623</strain>
    </source>
</reference>
<comment type="caution">
    <text evidence="3">The sequence shown here is derived from an EMBL/GenBank/DDBJ whole genome shotgun (WGS) entry which is preliminary data.</text>
</comment>
<dbReference type="InterPro" id="IPR001509">
    <property type="entry name" value="Epimerase_deHydtase"/>
</dbReference>
<sequence length="340" mass="38034">MKVLVTGAAGFIGFHLVQKLVENGHSVVGIDNINDYYSVDLKLDRLRECGIEIDDAIDGKEYSSSKSSYVFHKLDLTEMDELSQLFEANRFDYVVNLAAQAGIRYSMENPRSYLKSNVEGFFNILECCRLFPPRKLVYASSSSVYGLNTEQPFAIEQKSETPINIYAASKKANELMAHAYSHLYDFTTVGLRFFTVYGPWGRPDMAPFLFADAITKGNPITVYNNGLMKRDFTYIDDIVDGIVSVLDTDLSAKYQVFNIGNGKPVDLLHFITCLENAFGQEAVKNMREMAPGDIVSTWADTETLRNSTGYAPKIDIEDGVAAFVSWFKTYNRVGSTVSAE</sequence>
<name>A0ABM8UR17_9BACT</name>
<keyword evidence="1" id="KW-0520">NAD</keyword>
<feature type="domain" description="NAD-dependent epimerase/dehydratase" evidence="2">
    <location>
        <begin position="3"/>
        <end position="260"/>
    </location>
</feature>
<dbReference type="EMBL" id="CAJRAU010000003">
    <property type="protein sequence ID" value="CAG5069904.1"/>
    <property type="molecule type" value="Genomic_DNA"/>
</dbReference>